<dbReference type="EMBL" id="FOQE01000061">
    <property type="protein sequence ID" value="SFH92245.1"/>
    <property type="molecule type" value="Genomic_DNA"/>
</dbReference>
<keyword evidence="2" id="KW-1185">Reference proteome</keyword>
<dbReference type="Proteomes" id="UP000198668">
    <property type="component" value="Unassembled WGS sequence"/>
</dbReference>
<proteinExistence type="predicted"/>
<dbReference type="OrthoDB" id="2166423at2"/>
<dbReference type="AlphaFoldDB" id="A0A1I3DZX5"/>
<name>A0A1I3DZX5_9LACT</name>
<dbReference type="Gene3D" id="1.10.1220.10">
    <property type="entry name" value="Met repressor-like"/>
    <property type="match status" value="1"/>
</dbReference>
<evidence type="ECO:0000313" key="2">
    <source>
        <dbReference type="Proteomes" id="UP000198668"/>
    </source>
</evidence>
<gene>
    <name evidence="1" type="ORF">SAMN04489868_1617</name>
</gene>
<sequence>MSNRETKTVEVELELEVYEDIANYCTFFDMDQEVFMNEMMQHIIKEKLNIIDTMRKGYAEMSRINLDICHEFEVCEKEVSTLF</sequence>
<dbReference type="RefSeq" id="WP_047391074.1">
    <property type="nucleotide sequence ID" value="NZ_FOQE01000061.1"/>
</dbReference>
<evidence type="ECO:0000313" key="1">
    <source>
        <dbReference type="EMBL" id="SFH92245.1"/>
    </source>
</evidence>
<reference evidence="1 2" key="1">
    <citation type="submission" date="2016-10" db="EMBL/GenBank/DDBJ databases">
        <authorList>
            <person name="de Groot N.N."/>
        </authorList>
    </citation>
    <scope>NUCLEOTIDE SEQUENCE [LARGE SCALE GENOMIC DNA]</scope>
    <source>
        <strain evidence="1 2">DSM 27630</strain>
    </source>
</reference>
<dbReference type="GO" id="GO:0006355">
    <property type="term" value="P:regulation of DNA-templated transcription"/>
    <property type="evidence" value="ECO:0007669"/>
    <property type="project" value="InterPro"/>
</dbReference>
<dbReference type="InterPro" id="IPR013321">
    <property type="entry name" value="Arc_rbn_hlx_hlx"/>
</dbReference>
<protein>
    <submittedName>
        <fullName evidence="1">CopG family transcriptional regulator / antitoxin EndoAI</fullName>
    </submittedName>
</protein>
<organism evidence="1 2">
    <name type="scientific">Pisciglobus halotolerans</name>
    <dbReference type="NCBI Taxonomy" id="745365"/>
    <lineage>
        <taxon>Bacteria</taxon>
        <taxon>Bacillati</taxon>
        <taxon>Bacillota</taxon>
        <taxon>Bacilli</taxon>
        <taxon>Lactobacillales</taxon>
        <taxon>Carnobacteriaceae</taxon>
    </lineage>
</organism>
<accession>A0A1I3DZX5</accession>